<dbReference type="RefSeq" id="WP_048430495.1">
    <property type="nucleotide sequence ID" value="NZ_JTHF01000254.1"/>
</dbReference>
<comment type="caution">
    <text evidence="2">The sequence shown here is derived from an EMBL/GenBank/DDBJ whole genome shotgun (WGS) entry which is preliminary data.</text>
</comment>
<name>A0ABR5HDW6_9HYPH</name>
<dbReference type="Proteomes" id="UP000036471">
    <property type="component" value="Unassembled WGS sequence"/>
</dbReference>
<dbReference type="Pfam" id="PF07484">
    <property type="entry name" value="Collar"/>
    <property type="match status" value="1"/>
</dbReference>
<dbReference type="InterPro" id="IPR011083">
    <property type="entry name" value="Phage_tail_collar_dom"/>
</dbReference>
<accession>A0ABR5HDW6</accession>
<dbReference type="EMBL" id="JTHG01000080">
    <property type="protein sequence ID" value="KMO24655.1"/>
    <property type="molecule type" value="Genomic_DNA"/>
</dbReference>
<evidence type="ECO:0000313" key="3">
    <source>
        <dbReference type="Proteomes" id="UP000036471"/>
    </source>
</evidence>
<dbReference type="Gene3D" id="3.90.1340.10">
    <property type="entry name" value="Phage tail collar domain"/>
    <property type="match status" value="1"/>
</dbReference>
<organism evidence="2 3">
    <name type="scientific">Methylobacterium indicum</name>
    <dbReference type="NCBI Taxonomy" id="1775910"/>
    <lineage>
        <taxon>Bacteria</taxon>
        <taxon>Pseudomonadati</taxon>
        <taxon>Pseudomonadota</taxon>
        <taxon>Alphaproteobacteria</taxon>
        <taxon>Hyphomicrobiales</taxon>
        <taxon>Methylobacteriaceae</taxon>
        <taxon>Methylobacterium</taxon>
    </lineage>
</organism>
<sequence>MEPMLGMIFMIPWNWAPNNYALCQGQTLTVQQYTALYSLMGLTFGGSGNTNFNLPDLQGRAPIGTGVSQGTSFPLAMKTGTPTTTLGLGNLPVHNHGATFKAVTGSQTVTIPGQTGTQSVQINASTAAGTTGPGPSTVLATIGGSYKIYGAVGSMTPLASASAGLTGTAATAGQTFSVPTVTGGTVEISAAGGGQPFTNYQPSLAMSFIIALVGLYPERP</sequence>
<reference evidence="2 3" key="1">
    <citation type="submission" date="2014-11" db="EMBL/GenBank/DDBJ databases">
        <title>Comparative genomics of Methylobacterium species.</title>
        <authorList>
            <person name="Chaudhry V."/>
            <person name="Patil P.B."/>
        </authorList>
    </citation>
    <scope>NUCLEOTIDE SEQUENCE [LARGE SCALE GENOMIC DNA]</scope>
    <source>
        <strain evidence="2 3">SE3.6</strain>
    </source>
</reference>
<feature type="domain" description="Phage tail collar" evidence="1">
    <location>
        <begin position="6"/>
        <end position="62"/>
    </location>
</feature>
<evidence type="ECO:0000313" key="2">
    <source>
        <dbReference type="EMBL" id="KMO24655.1"/>
    </source>
</evidence>
<protein>
    <recommendedName>
        <fullName evidence="1">Phage tail collar domain-containing protein</fullName>
    </recommendedName>
</protein>
<keyword evidence="3" id="KW-1185">Reference proteome</keyword>
<dbReference type="InterPro" id="IPR037053">
    <property type="entry name" value="Phage_tail_collar_dom_sf"/>
</dbReference>
<evidence type="ECO:0000259" key="1">
    <source>
        <dbReference type="Pfam" id="PF07484"/>
    </source>
</evidence>
<gene>
    <name evidence="2" type="ORF">QR79_11180</name>
</gene>
<dbReference type="SUPFAM" id="SSF88874">
    <property type="entry name" value="Receptor-binding domain of short tail fibre protein gp12"/>
    <property type="match status" value="1"/>
</dbReference>
<proteinExistence type="predicted"/>